<keyword evidence="3" id="KW-0548">Nucleotidyltransferase</keyword>
<dbReference type="STRING" id="239498.AXK60_11205"/>
<evidence type="ECO:0000256" key="3">
    <source>
        <dbReference type="ARBA" id="ARBA00022695"/>
    </source>
</evidence>
<evidence type="ECO:0000313" key="11">
    <source>
        <dbReference type="Proteomes" id="UP000070258"/>
    </source>
</evidence>
<evidence type="ECO:0000259" key="8">
    <source>
        <dbReference type="Pfam" id="PF21694"/>
    </source>
</evidence>
<keyword evidence="12" id="KW-1185">Reference proteome</keyword>
<dbReference type="SUPFAM" id="SSF52540">
    <property type="entry name" value="P-loop containing nucleoside triphosphate hydrolases"/>
    <property type="match status" value="1"/>
</dbReference>
<dbReference type="GO" id="GO:0009360">
    <property type="term" value="C:DNA polymerase III complex"/>
    <property type="evidence" value="ECO:0007669"/>
    <property type="project" value="TreeGrafter"/>
</dbReference>
<evidence type="ECO:0000256" key="5">
    <source>
        <dbReference type="ARBA" id="ARBA00022932"/>
    </source>
</evidence>
<comment type="similarity">
    <text evidence="6">Belongs to the DNA polymerase HolA subunit family.</text>
</comment>
<evidence type="ECO:0000256" key="1">
    <source>
        <dbReference type="ARBA" id="ARBA00012417"/>
    </source>
</evidence>
<dbReference type="EC" id="2.7.7.7" evidence="1"/>
<evidence type="ECO:0000256" key="2">
    <source>
        <dbReference type="ARBA" id="ARBA00022679"/>
    </source>
</evidence>
<proteinExistence type="inferred from homology"/>
<name>A0A138A827_9ACTN</name>
<evidence type="ECO:0000313" key="10">
    <source>
        <dbReference type="EMBL" id="KXP06632.1"/>
    </source>
</evidence>
<reference evidence="11" key="3">
    <citation type="submission" date="2016-02" db="EMBL/GenBank/DDBJ databases">
        <authorList>
            <person name="Wen L."/>
            <person name="He K."/>
            <person name="Yang H."/>
        </authorList>
    </citation>
    <scope>NUCLEOTIDE SEQUENCE [LARGE SCALE GENOMIC DNA]</scope>
    <source>
        <strain evidence="11">JCM 15929</strain>
    </source>
</reference>
<dbReference type="NCBIfam" id="NF005918">
    <property type="entry name" value="PRK07914.1"/>
    <property type="match status" value="1"/>
</dbReference>
<sequence>MGAVVDSARVHVVVGTEGLLVERAVAAIVDAARASAGDGGMGLPGGAGDAVPVTRIRAGDVDQSELVELLSPSLFAEERIVVLESAAEAGKAPVDLIVEAAQNPPDGITLVIEHSGGGRAKSMVAALKKAGAEIVEVPTITSARDRADFAKSEFRARKVRVSDELVDLLVDSVGKDLRELAAAIAQLVADTGGRVDLAAVHRYYAGRAEVTGFEIADKAVAGQVAAALEALRWAQHRGTPHVLIADALADAVHSVARIRGLGRTPDQYRDAGELGMAPWKVKKMTQVARRWRAENVASALQAVAAANADVKGQAADPDYALEIAVRKVATLAS</sequence>
<evidence type="ECO:0000256" key="6">
    <source>
        <dbReference type="ARBA" id="ARBA00034754"/>
    </source>
</evidence>
<dbReference type="NCBIfam" id="TIGR01128">
    <property type="entry name" value="holA"/>
    <property type="match status" value="1"/>
</dbReference>
<feature type="domain" description="DNA polymerase III delta subunit-like C-terminal" evidence="8">
    <location>
        <begin position="213"/>
        <end position="326"/>
    </location>
</feature>
<dbReference type="GO" id="GO:0006261">
    <property type="term" value="P:DNA-templated DNA replication"/>
    <property type="evidence" value="ECO:0007669"/>
    <property type="project" value="TreeGrafter"/>
</dbReference>
<evidence type="ECO:0000256" key="4">
    <source>
        <dbReference type="ARBA" id="ARBA00022705"/>
    </source>
</evidence>
<dbReference type="Proteomes" id="UP000070258">
    <property type="component" value="Unassembled WGS sequence"/>
</dbReference>
<dbReference type="InterPro" id="IPR008921">
    <property type="entry name" value="DNA_pol3_clamp-load_cplx_C"/>
</dbReference>
<dbReference type="SUPFAM" id="SSF48019">
    <property type="entry name" value="post-AAA+ oligomerization domain-like"/>
    <property type="match status" value="1"/>
</dbReference>
<evidence type="ECO:0000256" key="7">
    <source>
        <dbReference type="ARBA" id="ARBA00049244"/>
    </source>
</evidence>
<dbReference type="InterPro" id="IPR027417">
    <property type="entry name" value="P-loop_NTPase"/>
</dbReference>
<keyword evidence="5" id="KW-0239">DNA-directed DNA polymerase</keyword>
<reference evidence="9 12" key="1">
    <citation type="submission" date="2016-02" db="EMBL/GenBank/DDBJ databases">
        <authorList>
            <person name="Teng J.L."/>
            <person name="Tang Y."/>
            <person name="Huang Y."/>
            <person name="Guo F."/>
            <person name="Wei W."/>
            <person name="Chen J.H."/>
            <person name="Wong S.Y."/>
            <person name="Lau S.K."/>
            <person name="Woo P.C."/>
        </authorList>
    </citation>
    <scope>NUCLEOTIDE SEQUENCE [LARGE SCALE GENOMIC DNA]</scope>
    <source>
        <strain evidence="9 12">JCM 13375</strain>
    </source>
</reference>
<reference evidence="10" key="2">
    <citation type="submission" date="2016-02" db="EMBL/GenBank/DDBJ databases">
        <authorList>
            <person name="Teng J.L."/>
            <person name="Yang Y."/>
            <person name="Huang Y."/>
            <person name="Guo F."/>
            <person name="Wei W."/>
            <person name="Chen J.H."/>
            <person name="Wong S.Y."/>
            <person name="Lau S.K."/>
            <person name="Woo P.C."/>
        </authorList>
    </citation>
    <scope>NUCLEOTIDE SEQUENCE</scope>
    <source>
        <strain evidence="10">JCM 15929</strain>
    </source>
</reference>
<dbReference type="PANTHER" id="PTHR34388">
    <property type="entry name" value="DNA POLYMERASE III SUBUNIT DELTA"/>
    <property type="match status" value="1"/>
</dbReference>
<gene>
    <name evidence="10" type="ORF">AXK60_11205</name>
    <name evidence="9" type="ORF">AXK61_15040</name>
</gene>
<protein>
    <recommendedName>
        <fullName evidence="1">DNA-directed DNA polymerase</fullName>
        <ecNumber evidence="1">2.7.7.7</ecNumber>
    </recommendedName>
</protein>
<dbReference type="Gene3D" id="3.40.50.300">
    <property type="entry name" value="P-loop containing nucleotide triphosphate hydrolases"/>
    <property type="match status" value="1"/>
</dbReference>
<dbReference type="InterPro" id="IPR048466">
    <property type="entry name" value="DNA_pol3_delta-like_C"/>
</dbReference>
<evidence type="ECO:0000313" key="9">
    <source>
        <dbReference type="EMBL" id="KXP00611.1"/>
    </source>
</evidence>
<dbReference type="InterPro" id="IPR005790">
    <property type="entry name" value="DNA_polIII_delta"/>
</dbReference>
<comment type="caution">
    <text evidence="10">The sequence shown here is derived from an EMBL/GenBank/DDBJ whole genome shotgun (WGS) entry which is preliminary data.</text>
</comment>
<dbReference type="GO" id="GO:0003887">
    <property type="term" value="F:DNA-directed DNA polymerase activity"/>
    <property type="evidence" value="ECO:0007669"/>
    <property type="project" value="UniProtKB-KW"/>
</dbReference>
<dbReference type="EMBL" id="LSRE01000006">
    <property type="protein sequence ID" value="KXP00611.1"/>
    <property type="molecule type" value="Genomic_DNA"/>
</dbReference>
<dbReference type="AlphaFoldDB" id="A0A138A827"/>
<keyword evidence="2" id="KW-0808">Transferase</keyword>
<dbReference type="Proteomes" id="UP000070409">
    <property type="component" value="Unassembled WGS sequence"/>
</dbReference>
<dbReference type="EMBL" id="LSRF01000056">
    <property type="protein sequence ID" value="KXP06632.1"/>
    <property type="molecule type" value="Genomic_DNA"/>
</dbReference>
<evidence type="ECO:0000313" key="12">
    <source>
        <dbReference type="Proteomes" id="UP000070409"/>
    </source>
</evidence>
<dbReference type="GO" id="GO:0003677">
    <property type="term" value="F:DNA binding"/>
    <property type="evidence" value="ECO:0007669"/>
    <property type="project" value="InterPro"/>
</dbReference>
<comment type="catalytic activity">
    <reaction evidence="7">
        <text>DNA(n) + a 2'-deoxyribonucleoside 5'-triphosphate = DNA(n+1) + diphosphate</text>
        <dbReference type="Rhea" id="RHEA:22508"/>
        <dbReference type="Rhea" id="RHEA-COMP:17339"/>
        <dbReference type="Rhea" id="RHEA-COMP:17340"/>
        <dbReference type="ChEBI" id="CHEBI:33019"/>
        <dbReference type="ChEBI" id="CHEBI:61560"/>
        <dbReference type="ChEBI" id="CHEBI:173112"/>
        <dbReference type="EC" id="2.7.7.7"/>
    </reaction>
</comment>
<dbReference type="Pfam" id="PF21694">
    <property type="entry name" value="DNA_pol3_delta_C"/>
    <property type="match status" value="1"/>
</dbReference>
<dbReference type="PANTHER" id="PTHR34388:SF1">
    <property type="entry name" value="DNA POLYMERASE III SUBUNIT DELTA"/>
    <property type="match status" value="1"/>
</dbReference>
<accession>A0A138A827</accession>
<keyword evidence="4" id="KW-0235">DNA replication</keyword>
<dbReference type="Gene3D" id="1.20.272.10">
    <property type="match status" value="1"/>
</dbReference>
<organism evidence="10 11">
    <name type="scientific">Tsukamurella pseudospumae</name>
    <dbReference type="NCBI Taxonomy" id="239498"/>
    <lineage>
        <taxon>Bacteria</taxon>
        <taxon>Bacillati</taxon>
        <taxon>Actinomycetota</taxon>
        <taxon>Actinomycetes</taxon>
        <taxon>Mycobacteriales</taxon>
        <taxon>Tsukamurellaceae</taxon>
        <taxon>Tsukamurella</taxon>
    </lineage>
</organism>